<reference evidence="6" key="1">
    <citation type="submission" date="2018-10" db="EMBL/GenBank/DDBJ databases">
        <title>Hidden diversity of soil giant viruses.</title>
        <authorList>
            <person name="Schulz F."/>
            <person name="Alteio L."/>
            <person name="Goudeau D."/>
            <person name="Ryan E.M."/>
            <person name="Malmstrom R.R."/>
            <person name="Blanchard J."/>
            <person name="Woyke T."/>
        </authorList>
    </citation>
    <scope>NUCLEOTIDE SEQUENCE</scope>
    <source>
        <strain evidence="6">TEV1</strain>
    </source>
</reference>
<dbReference type="InterPro" id="IPR007197">
    <property type="entry name" value="rSAM"/>
</dbReference>
<dbReference type="GO" id="GO:0030170">
    <property type="term" value="F:pyridoxal phosphate binding"/>
    <property type="evidence" value="ECO:0007669"/>
    <property type="project" value="InterPro"/>
</dbReference>
<dbReference type="InterPro" id="IPR015424">
    <property type="entry name" value="PyrdxlP-dep_Trfase"/>
</dbReference>
<keyword evidence="2" id="KW-0479">Metal-binding</keyword>
<dbReference type="InterPro" id="IPR058240">
    <property type="entry name" value="rSAM_sf"/>
</dbReference>
<evidence type="ECO:0000256" key="2">
    <source>
        <dbReference type="ARBA" id="ARBA00022723"/>
    </source>
</evidence>
<dbReference type="EMBL" id="MK071980">
    <property type="protein sequence ID" value="AYV75528.1"/>
    <property type="molecule type" value="Genomic_DNA"/>
</dbReference>
<keyword evidence="1" id="KW-0949">S-adenosyl-L-methionine</keyword>
<keyword evidence="3" id="KW-0408">Iron</keyword>
<dbReference type="PANTHER" id="PTHR11228">
    <property type="entry name" value="RADICAL SAM DOMAIN PROTEIN"/>
    <property type="match status" value="1"/>
</dbReference>
<organism evidence="6">
    <name type="scientific">Terrestrivirus sp</name>
    <dbReference type="NCBI Taxonomy" id="2487775"/>
    <lineage>
        <taxon>Viruses</taxon>
        <taxon>Varidnaviria</taxon>
        <taxon>Bamfordvirae</taxon>
        <taxon>Nucleocytoviricota</taxon>
        <taxon>Megaviricetes</taxon>
        <taxon>Imitervirales</taxon>
        <taxon>Mimiviridae</taxon>
        <taxon>Klosneuvirinae</taxon>
    </lineage>
</organism>
<dbReference type="InterPro" id="IPR015421">
    <property type="entry name" value="PyrdxlP-dep_Trfase_major"/>
</dbReference>
<dbReference type="Gene3D" id="3.40.640.10">
    <property type="entry name" value="Type I PLP-dependent aspartate aminotransferase-like (Major domain)"/>
    <property type="match status" value="1"/>
</dbReference>
<dbReference type="Pfam" id="PF04055">
    <property type="entry name" value="Radical_SAM"/>
    <property type="match status" value="1"/>
</dbReference>
<dbReference type="Gene3D" id="3.20.20.70">
    <property type="entry name" value="Aldolase class I"/>
    <property type="match status" value="1"/>
</dbReference>
<dbReference type="Pfam" id="PF00155">
    <property type="entry name" value="Aminotran_1_2"/>
    <property type="match status" value="1"/>
</dbReference>
<evidence type="ECO:0000256" key="3">
    <source>
        <dbReference type="ARBA" id="ARBA00023004"/>
    </source>
</evidence>
<name>A0A3G4ZL20_9VIRU</name>
<dbReference type="PANTHER" id="PTHR11228:SF7">
    <property type="entry name" value="PQQA PEPTIDE CYCLASE"/>
    <property type="match status" value="1"/>
</dbReference>
<accession>A0A3G4ZL20</accession>
<evidence type="ECO:0000259" key="5">
    <source>
        <dbReference type="PROSITE" id="PS51918"/>
    </source>
</evidence>
<proteinExistence type="predicted"/>
<protein>
    <submittedName>
        <fullName evidence="6">Molybdenum cofactor biosynthesis protein A</fullName>
    </submittedName>
</protein>
<keyword evidence="4" id="KW-0411">Iron-sulfur</keyword>
<feature type="domain" description="Radical SAM core" evidence="5">
    <location>
        <begin position="484"/>
        <end position="720"/>
    </location>
</feature>
<evidence type="ECO:0000256" key="1">
    <source>
        <dbReference type="ARBA" id="ARBA00022691"/>
    </source>
</evidence>
<dbReference type="GO" id="GO:0003824">
    <property type="term" value="F:catalytic activity"/>
    <property type="evidence" value="ECO:0007669"/>
    <property type="project" value="InterPro"/>
</dbReference>
<dbReference type="CDD" id="cd01335">
    <property type="entry name" value="Radical_SAM"/>
    <property type="match status" value="1"/>
</dbReference>
<evidence type="ECO:0000313" key="6">
    <source>
        <dbReference type="EMBL" id="AYV75528.1"/>
    </source>
</evidence>
<dbReference type="InterPro" id="IPR050377">
    <property type="entry name" value="Radical_SAM_PqqE_MftC-like"/>
</dbReference>
<sequence length="783" mass="90179">MLRFDPQRFTRTASALFKQYKLFNETLIAKSPRQFIRLDCMNPVKSIKPLLNPIEKTPIDIMKTYLFINSLHDNKNILLYNGVRHSLYNILSIFPGKTITMPSDAYPVYQHIARNHNMIINNVRTLDINQYNFDYINRLIKSSNEAKSDIILLPIPFHPHGYHAKEQDINKLVSWLKEKSSRIVIVDRVYSYDNKNNKDYDLIKLLTNTDQVFVCESFSKSLLSPNVLGMTYAPTRFTELDKIIYELNLDSIHKTLYNANFAAEQPNLFKTRWDKIGDALTKLFPQHISRWKKPENGYMSVFPVSFNELLDKGVLAVPSQVFSNNSDCDVFDLNKLSESKHSIITCLYDNDTERKKYYVTLTSNFCKGYDKYSRTYDKSSIPESTFKDKFFLTSLSDVKVGIAKNAKRAVPMICMEYNVPYNIPIQKNDKGFAYIESTKINVDNVYIVEADSMNIKSSTVEDIYAASIANIHAYTNNLKPYNELIPRTISFLPVSKGCQAKCPFCFSHGSISDDQEQKNLSPQIVERLLQESFKKGAERAVITGGGEPMMLPFDRLCNLIKQCNNYFRTVVMITNGYALGKLDSIHIFDDLQKLQKNGLTVLSVSRHGYDDTINKKIMHLDTKSDRIGNVFKTHSDMFDKMRLRWVCVLQKNGVDSAETLNKYLDWVVENGGASEICFKELYVSTSIESVYHDTKTNQWSRENRVPLSLLVNYLEKRGGKIVNKLPWGSPIYEFYHNGKKLKIAAYTEPNVYWERSEGICRSWNVMSDGKCYASLEDKNSLVN</sequence>
<dbReference type="SUPFAM" id="SSF102114">
    <property type="entry name" value="Radical SAM enzymes"/>
    <property type="match status" value="1"/>
</dbReference>
<gene>
    <name evidence="6" type="ORF">Terrestrivirus2_36</name>
</gene>
<dbReference type="InterPro" id="IPR004839">
    <property type="entry name" value="Aminotransferase_I/II_large"/>
</dbReference>
<dbReference type="PROSITE" id="PS51918">
    <property type="entry name" value="RADICAL_SAM"/>
    <property type="match status" value="1"/>
</dbReference>
<dbReference type="SFLD" id="SFLDS00029">
    <property type="entry name" value="Radical_SAM"/>
    <property type="match status" value="1"/>
</dbReference>
<dbReference type="GO" id="GO:0051536">
    <property type="term" value="F:iron-sulfur cluster binding"/>
    <property type="evidence" value="ECO:0007669"/>
    <property type="project" value="UniProtKB-KW"/>
</dbReference>
<evidence type="ECO:0000256" key="4">
    <source>
        <dbReference type="ARBA" id="ARBA00023014"/>
    </source>
</evidence>
<dbReference type="SUPFAM" id="SSF53383">
    <property type="entry name" value="PLP-dependent transferases"/>
    <property type="match status" value="1"/>
</dbReference>
<dbReference type="GO" id="GO:0046872">
    <property type="term" value="F:metal ion binding"/>
    <property type="evidence" value="ECO:0007669"/>
    <property type="project" value="UniProtKB-KW"/>
</dbReference>
<dbReference type="InterPro" id="IPR013785">
    <property type="entry name" value="Aldolase_TIM"/>
</dbReference>